<protein>
    <recommendedName>
        <fullName evidence="3">AtpZ/AtpI family protein</fullName>
    </recommendedName>
</protein>
<gene>
    <name evidence="2" type="ORF">METZ01_LOCUS54777</name>
</gene>
<evidence type="ECO:0000313" key="2">
    <source>
        <dbReference type="EMBL" id="SVA01923.1"/>
    </source>
</evidence>
<feature type="transmembrane region" description="Helical" evidence="1">
    <location>
        <begin position="43"/>
        <end position="64"/>
    </location>
</feature>
<reference evidence="2" key="1">
    <citation type="submission" date="2018-05" db="EMBL/GenBank/DDBJ databases">
        <authorList>
            <person name="Lanie J.A."/>
            <person name="Ng W.-L."/>
            <person name="Kazmierczak K.M."/>
            <person name="Andrzejewski T.M."/>
            <person name="Davidsen T.M."/>
            <person name="Wayne K.J."/>
            <person name="Tettelin H."/>
            <person name="Glass J.I."/>
            <person name="Rusch D."/>
            <person name="Podicherti R."/>
            <person name="Tsui H.-C.T."/>
            <person name="Winkler M.E."/>
        </authorList>
    </citation>
    <scope>NUCLEOTIDE SEQUENCE</scope>
</reference>
<dbReference type="AlphaFoldDB" id="A0A381SKX7"/>
<dbReference type="InterPro" id="IPR032820">
    <property type="entry name" value="ATPase_put"/>
</dbReference>
<evidence type="ECO:0000256" key="1">
    <source>
        <dbReference type="SAM" id="Phobius"/>
    </source>
</evidence>
<sequence>MHQGERREIRQGFGDGLAAAFELAATPAIFGFLGWLLDRHLGLFPAFTLGFVLVTVAYGSWRLYRDYSDRMDRAAADRRAVWQTGGRPV</sequence>
<name>A0A381SKX7_9ZZZZ</name>
<keyword evidence="1" id="KW-1133">Transmembrane helix</keyword>
<keyword evidence="1" id="KW-0812">Transmembrane</keyword>
<organism evidence="2">
    <name type="scientific">marine metagenome</name>
    <dbReference type="NCBI Taxonomy" id="408172"/>
    <lineage>
        <taxon>unclassified sequences</taxon>
        <taxon>metagenomes</taxon>
        <taxon>ecological metagenomes</taxon>
    </lineage>
</organism>
<accession>A0A381SKX7</accession>
<feature type="transmembrane region" description="Helical" evidence="1">
    <location>
        <begin position="12"/>
        <end position="37"/>
    </location>
</feature>
<dbReference type="EMBL" id="UINC01002952">
    <property type="protein sequence ID" value="SVA01923.1"/>
    <property type="molecule type" value="Genomic_DNA"/>
</dbReference>
<proteinExistence type="predicted"/>
<dbReference type="Pfam" id="PF09527">
    <property type="entry name" value="ATPase_gene1"/>
    <property type="match status" value="1"/>
</dbReference>
<evidence type="ECO:0008006" key="3">
    <source>
        <dbReference type="Google" id="ProtNLM"/>
    </source>
</evidence>
<keyword evidence="1" id="KW-0472">Membrane</keyword>